<dbReference type="GO" id="GO:0018169">
    <property type="term" value="F:ribosomal S6-glutamic acid ligase activity"/>
    <property type="evidence" value="ECO:0007669"/>
    <property type="project" value="TreeGrafter"/>
</dbReference>
<dbReference type="RefSeq" id="WP_054342001.1">
    <property type="nucleotide sequence ID" value="NZ_FTOE01000012.1"/>
</dbReference>
<organism evidence="5 6">
    <name type="scientific">Neptunomonas antarctica</name>
    <dbReference type="NCBI Taxonomy" id="619304"/>
    <lineage>
        <taxon>Bacteria</taxon>
        <taxon>Pseudomonadati</taxon>
        <taxon>Pseudomonadota</taxon>
        <taxon>Gammaproteobacteria</taxon>
        <taxon>Oceanospirillales</taxon>
        <taxon>Oceanospirillaceae</taxon>
        <taxon>Neptunomonas</taxon>
    </lineage>
</organism>
<dbReference type="OrthoDB" id="9775266at2"/>
<dbReference type="GO" id="GO:0009432">
    <property type="term" value="P:SOS response"/>
    <property type="evidence" value="ECO:0007669"/>
    <property type="project" value="TreeGrafter"/>
</dbReference>
<proteinExistence type="predicted"/>
<name>A0A1N7P2V2_9GAMM</name>
<evidence type="ECO:0000256" key="3">
    <source>
        <dbReference type="PROSITE-ProRule" id="PRU00409"/>
    </source>
</evidence>
<dbReference type="GO" id="GO:0008716">
    <property type="term" value="F:D-alanine-D-alanine ligase activity"/>
    <property type="evidence" value="ECO:0007669"/>
    <property type="project" value="InterPro"/>
</dbReference>
<evidence type="ECO:0000313" key="6">
    <source>
        <dbReference type="Proteomes" id="UP000185999"/>
    </source>
</evidence>
<reference evidence="6" key="1">
    <citation type="submission" date="2017-01" db="EMBL/GenBank/DDBJ databases">
        <authorList>
            <person name="Varghese N."/>
            <person name="Submissions S."/>
        </authorList>
    </citation>
    <scope>NUCLEOTIDE SEQUENCE [LARGE SCALE GENOMIC DNA]</scope>
    <source>
        <strain evidence="6">DSM 22306</strain>
    </source>
</reference>
<accession>A0A1N7P2V2</accession>
<dbReference type="InterPro" id="IPR011761">
    <property type="entry name" value="ATP-grasp"/>
</dbReference>
<dbReference type="GO" id="GO:0005737">
    <property type="term" value="C:cytoplasm"/>
    <property type="evidence" value="ECO:0007669"/>
    <property type="project" value="TreeGrafter"/>
</dbReference>
<dbReference type="Pfam" id="PF07478">
    <property type="entry name" value="Dala_Dala_lig_C"/>
    <property type="match status" value="1"/>
</dbReference>
<sequence length="640" mass="69959">MTHKYVAALHRSSVSGFRYGLRQPDQLLHLSFAKIEQNFPWPKIDIWLAEKLNVEMVDPCSLDGLVQAQHPMTLNAVAWCWRVLLTARALLCIGGVPVFESGRLLRLSTDANDSHLWHAEAAVAQVDYVAEQWFSRAYEAAAIIVTGLAAHLDDFSDPEPLYRQLETHLIGPMWADNASSHSNLALLRAADAAHIPWHHQGGGVYQLGWGKRLRRFQHSQLESDSFMGKKIAGHKYATAQWLSRAGLPAPHHLLVNTQEAAVHAAQSLAQKLGWPVVIKPANSVGGQGITLNICTEAGVRAAFTHALQVSRQVLVEKQVKGCVHHVQVANGKVVYVLRRQPVAVKGDGEHTMAELIAAENSARQQAMLWQRKPTLPQDDLAINCIQRAGFAPNHIPPAGIWVPLRSMPTNIDGGRDDDVTSVIHPDNEALALRAAKILGLGLAGVDIISSDISKPWHVNGAIINEVNNAPMIGVGTSSIGAIPEILMELVDGNGRISVEVFVGDREAFEQGRKRQQVLIGQGVACFLTNHAITEDPKGILWPVIGQGVHSRIRALLMDKQVEAIVLILQTDECLAAGLPVDRLSRLEIVNAVLVSHNAMPIKPDSASQLLALLKQHMSQYHSDSLSAYKQPINRSPHVTI</sequence>
<keyword evidence="6" id="KW-1185">Reference proteome</keyword>
<keyword evidence="2" id="KW-0464">Manganese</keyword>
<dbReference type="PROSITE" id="PS50975">
    <property type="entry name" value="ATP_GRASP"/>
    <property type="match status" value="1"/>
</dbReference>
<dbReference type="AlphaFoldDB" id="A0A1N7P2V2"/>
<dbReference type="SUPFAM" id="SSF56059">
    <property type="entry name" value="Glutathione synthetase ATP-binding domain-like"/>
    <property type="match status" value="1"/>
</dbReference>
<dbReference type="InterPro" id="IPR011095">
    <property type="entry name" value="Dala_Dala_lig_C"/>
</dbReference>
<dbReference type="PANTHER" id="PTHR21621">
    <property type="entry name" value="RIBOSOMAL PROTEIN S6 MODIFICATION PROTEIN"/>
    <property type="match status" value="1"/>
</dbReference>
<keyword evidence="1" id="KW-0436">Ligase</keyword>
<evidence type="ECO:0000259" key="4">
    <source>
        <dbReference type="PROSITE" id="PS50975"/>
    </source>
</evidence>
<dbReference type="Gene3D" id="3.30.470.20">
    <property type="entry name" value="ATP-grasp fold, B domain"/>
    <property type="match status" value="1"/>
</dbReference>
<keyword evidence="3" id="KW-0547">Nucleotide-binding</keyword>
<dbReference type="Proteomes" id="UP000185999">
    <property type="component" value="Unassembled WGS sequence"/>
</dbReference>
<evidence type="ECO:0000256" key="1">
    <source>
        <dbReference type="ARBA" id="ARBA00022598"/>
    </source>
</evidence>
<evidence type="ECO:0000256" key="2">
    <source>
        <dbReference type="ARBA" id="ARBA00023211"/>
    </source>
</evidence>
<dbReference type="GO" id="GO:0046872">
    <property type="term" value="F:metal ion binding"/>
    <property type="evidence" value="ECO:0007669"/>
    <property type="project" value="InterPro"/>
</dbReference>
<dbReference type="EMBL" id="FTOE01000012">
    <property type="protein sequence ID" value="SIT04904.1"/>
    <property type="molecule type" value="Genomic_DNA"/>
</dbReference>
<evidence type="ECO:0000313" key="5">
    <source>
        <dbReference type="EMBL" id="SIT04904.1"/>
    </source>
</evidence>
<dbReference type="Gene3D" id="3.30.1490.20">
    <property type="entry name" value="ATP-grasp fold, A domain"/>
    <property type="match status" value="1"/>
</dbReference>
<dbReference type="GO" id="GO:0005524">
    <property type="term" value="F:ATP binding"/>
    <property type="evidence" value="ECO:0007669"/>
    <property type="project" value="UniProtKB-UniRule"/>
</dbReference>
<gene>
    <name evidence="5" type="ORF">SAMN05421760_11273</name>
</gene>
<dbReference type="InterPro" id="IPR013815">
    <property type="entry name" value="ATP_grasp_subdomain_1"/>
</dbReference>
<keyword evidence="3" id="KW-0067">ATP-binding</keyword>
<protein>
    <submittedName>
        <fullName evidence="5">Cyanophycin synthetase</fullName>
    </submittedName>
</protein>
<dbReference type="PANTHER" id="PTHR21621:SF0">
    <property type="entry name" value="BETA-CITRYLGLUTAMATE SYNTHASE B-RELATED"/>
    <property type="match status" value="1"/>
</dbReference>
<feature type="domain" description="ATP-grasp" evidence="4">
    <location>
        <begin position="239"/>
        <end position="498"/>
    </location>
</feature>
<dbReference type="STRING" id="619304.SAMN05421760_11273"/>